<keyword evidence="8" id="KW-0007">Acetylation</keyword>
<comment type="pathway">
    <text evidence="2">Lipid metabolism; fatty acid beta-oxidation.</text>
</comment>
<evidence type="ECO:0000256" key="2">
    <source>
        <dbReference type="ARBA" id="ARBA00005005"/>
    </source>
</evidence>
<evidence type="ECO:0000256" key="15">
    <source>
        <dbReference type="ARBA" id="ARBA00035949"/>
    </source>
</evidence>
<evidence type="ECO:0000256" key="6">
    <source>
        <dbReference type="ARBA" id="ARBA00022832"/>
    </source>
</evidence>
<comment type="catalytic activity">
    <reaction evidence="26">
        <text>3-hydroxyisovaleryl-CoA = 3-methylbut-2-enoyl-CoA + H2O</text>
        <dbReference type="Rhea" id="RHEA:31079"/>
        <dbReference type="ChEBI" id="CHEBI:15377"/>
        <dbReference type="ChEBI" id="CHEBI:57344"/>
        <dbReference type="ChEBI" id="CHEBI:62555"/>
    </reaction>
    <physiologicalReaction direction="right-to-left" evidence="26">
        <dbReference type="Rhea" id="RHEA:31081"/>
    </physiologicalReaction>
</comment>
<dbReference type="Gene3D" id="1.10.12.10">
    <property type="entry name" value="Lyase 2-enoyl-coa Hydratase, Chain A, domain 2"/>
    <property type="match status" value="1"/>
</dbReference>
<keyword evidence="7" id="KW-0809">Transit peptide</keyword>
<evidence type="ECO:0000256" key="1">
    <source>
        <dbReference type="ARBA" id="ARBA00004305"/>
    </source>
</evidence>
<reference evidence="29" key="1">
    <citation type="submission" date="2019-10" db="EMBL/GenBank/DDBJ databases">
        <title>The sequence and de novo assembly of the wild yak genome.</title>
        <authorList>
            <person name="Liu Y."/>
        </authorList>
    </citation>
    <scope>NUCLEOTIDE SEQUENCE [LARGE SCALE GENOMIC DNA]</scope>
    <source>
        <strain evidence="29">WY2019</strain>
    </source>
</reference>
<evidence type="ECO:0000256" key="5">
    <source>
        <dbReference type="ARBA" id="ARBA00012076"/>
    </source>
</evidence>
<evidence type="ECO:0000256" key="14">
    <source>
        <dbReference type="ARBA" id="ARBA00035854"/>
    </source>
</evidence>
<evidence type="ECO:0000256" key="11">
    <source>
        <dbReference type="ARBA" id="ARBA00023235"/>
    </source>
</evidence>
<evidence type="ECO:0000256" key="23">
    <source>
        <dbReference type="ARBA" id="ARBA00041421"/>
    </source>
</evidence>
<dbReference type="GO" id="GO:0005759">
    <property type="term" value="C:mitochondrial matrix"/>
    <property type="evidence" value="ECO:0007669"/>
    <property type="project" value="UniProtKB-SubCell"/>
</dbReference>
<evidence type="ECO:0000256" key="22">
    <source>
        <dbReference type="ARBA" id="ARBA00041110"/>
    </source>
</evidence>
<sequence>MAALRALLPRVRAPLRPWLFCPVQRSFASSAAFEYIITAKKGRNSNVGLIQLNRPKALNALCNGLIVELNQALQAFEEDPAVGAIVLTGGEKVFAAGADIKEMQSFTFQNCYSGGFLSHWDQLTRVKKPVIAAVNGYALGGGCELAMMCDIIYAGEKAQFGQPEILIGTIPGAGGTQRLTRAVGKSLAMEMVLTGDRISAQDAKQAGLVSKIFPVETVVEEAIQCAEKIASNSKIVTAMAKESVNAAFEMTLAEGVKLEKKLFYSTFATEDRKEGMAAFVEKRKANFKDHVGDARLLSSSAGWCGLTACRGRMAFTQGSRDPGLVTVPFAAVGVAAQSEGLVAGSLKRHALDRQTSEPLPPLQPLLTVHAAGRPGCSLVPFGRGSQSGSHGALAPSCADRPERQGESLKVLDDGVALAVRARKQAQRDGEIRLPWARKARPGRAVLTVTDVGTRVLKLCNQASGNVNYESLHSGFGVDTVHAGCSRPLWVAGVQALPATSLGSFDHQGSPGTSSGCGVSLVFRSSASFMYGTSPEPARPLGTSPHAGLRSTEGRGGRGRAQGGRAWPVQAQLGFPAGPAAVSPQVSKAASPVRRGPSMEG</sequence>
<dbReference type="EC" id="4.2.1.17" evidence="5"/>
<evidence type="ECO:0000256" key="20">
    <source>
        <dbReference type="ARBA" id="ARBA00036765"/>
    </source>
</evidence>
<comment type="catalytic activity">
    <reaction evidence="20">
        <text>(3S)-3-hydroxybutanoyl-CoA = (2E)-butenoyl-CoA + H2O</text>
        <dbReference type="Rhea" id="RHEA:26558"/>
        <dbReference type="ChEBI" id="CHEBI:15377"/>
        <dbReference type="ChEBI" id="CHEBI:57316"/>
        <dbReference type="ChEBI" id="CHEBI:57332"/>
    </reaction>
    <physiologicalReaction direction="right-to-left" evidence="20">
        <dbReference type="Rhea" id="RHEA:26560"/>
    </physiologicalReaction>
</comment>
<dbReference type="Proteomes" id="UP000322234">
    <property type="component" value="Unassembled WGS sequence"/>
</dbReference>
<comment type="catalytic activity">
    <reaction evidence="17">
        <text>(3E)-hexenoyl-CoA = (2E)-hexenoyl-CoA</text>
        <dbReference type="Rhea" id="RHEA:45736"/>
        <dbReference type="ChEBI" id="CHEBI:62077"/>
        <dbReference type="ChEBI" id="CHEBI:84790"/>
    </reaction>
    <physiologicalReaction direction="left-to-right" evidence="17">
        <dbReference type="Rhea" id="RHEA:45737"/>
    </physiologicalReaction>
</comment>
<dbReference type="EMBL" id="VBQZ03000109">
    <property type="protein sequence ID" value="MXQ94339.1"/>
    <property type="molecule type" value="Genomic_DNA"/>
</dbReference>
<dbReference type="Gene3D" id="3.90.226.10">
    <property type="entry name" value="2-enoyl-CoA Hydratase, Chain A, domain 1"/>
    <property type="match status" value="1"/>
</dbReference>
<dbReference type="InterPro" id="IPR001753">
    <property type="entry name" value="Enoyl-CoA_hydra/iso"/>
</dbReference>
<comment type="catalytic activity">
    <reaction evidence="14">
        <text>a (3S)-3-hydroxyacyl-CoA = a (2E)-enoyl-CoA + H2O</text>
        <dbReference type="Rhea" id="RHEA:16105"/>
        <dbReference type="ChEBI" id="CHEBI:15377"/>
        <dbReference type="ChEBI" id="CHEBI:57318"/>
        <dbReference type="ChEBI" id="CHEBI:58856"/>
        <dbReference type="EC" id="4.2.1.17"/>
    </reaction>
    <physiologicalReaction direction="right-to-left" evidence="14">
        <dbReference type="Rhea" id="RHEA:16107"/>
    </physiologicalReaction>
</comment>
<comment type="similarity">
    <text evidence="3 27">Belongs to the enoyl-CoA hydratase/isomerase family.</text>
</comment>
<dbReference type="FunFam" id="1.10.12.10:FF:000001">
    <property type="entry name" value="Probable enoyl-CoA hydratase, mitochondrial"/>
    <property type="match status" value="1"/>
</dbReference>
<evidence type="ECO:0000256" key="10">
    <source>
        <dbReference type="ARBA" id="ARBA00023128"/>
    </source>
</evidence>
<dbReference type="InterPro" id="IPR018376">
    <property type="entry name" value="Enoyl-CoA_hyd/isom_CS"/>
</dbReference>
<evidence type="ECO:0000256" key="21">
    <source>
        <dbReference type="ARBA" id="ARBA00038629"/>
    </source>
</evidence>
<dbReference type="Pfam" id="PF00378">
    <property type="entry name" value="ECH_1"/>
    <property type="match status" value="1"/>
</dbReference>
<keyword evidence="11" id="KW-0413">Isomerase</keyword>
<keyword evidence="9" id="KW-0443">Lipid metabolism</keyword>
<dbReference type="PANTHER" id="PTHR11941">
    <property type="entry name" value="ENOYL-COA HYDRATASE-RELATED"/>
    <property type="match status" value="1"/>
</dbReference>
<evidence type="ECO:0000256" key="25">
    <source>
        <dbReference type="ARBA" id="ARBA00051535"/>
    </source>
</evidence>
<evidence type="ECO:0000256" key="18">
    <source>
        <dbReference type="ARBA" id="ARBA00036370"/>
    </source>
</evidence>
<proteinExistence type="inferred from homology"/>
<comment type="caution">
    <text evidence="29">The sequence shown here is derived from an EMBL/GenBank/DDBJ whole genome shotgun (WGS) entry which is preliminary data.</text>
</comment>
<comment type="catalytic activity">
    <reaction evidence="16">
        <text>3-hydroxypropanoyl-CoA = acryloyl-CoA + H2O</text>
        <dbReference type="Rhea" id="RHEA:26518"/>
        <dbReference type="ChEBI" id="CHEBI:15377"/>
        <dbReference type="ChEBI" id="CHEBI:57367"/>
        <dbReference type="ChEBI" id="CHEBI:58528"/>
    </reaction>
    <physiologicalReaction direction="right-to-left" evidence="16">
        <dbReference type="Rhea" id="RHEA:26520"/>
    </physiologicalReaction>
</comment>
<dbReference type="EC" id="5.3.3.8" evidence="4"/>
<comment type="catalytic activity">
    <reaction evidence="19">
        <text>3-hydroxybutanoyl-CoA = (2E)-butenoyl-CoA + H2O</text>
        <dbReference type="Rhea" id="RHEA:45584"/>
        <dbReference type="ChEBI" id="CHEBI:15377"/>
        <dbReference type="ChEBI" id="CHEBI:57332"/>
        <dbReference type="ChEBI" id="CHEBI:78611"/>
    </reaction>
    <physiologicalReaction direction="right-to-left" evidence="19">
        <dbReference type="Rhea" id="RHEA:45586"/>
    </physiologicalReaction>
</comment>
<evidence type="ECO:0000313" key="30">
    <source>
        <dbReference type="Proteomes" id="UP000322234"/>
    </source>
</evidence>
<keyword evidence="30" id="KW-1185">Reference proteome</keyword>
<comment type="subcellular location">
    <subcellularLocation>
        <location evidence="1">Mitochondrion matrix</location>
    </subcellularLocation>
</comment>
<evidence type="ECO:0000256" key="7">
    <source>
        <dbReference type="ARBA" id="ARBA00022946"/>
    </source>
</evidence>
<keyword evidence="6" id="KW-0276">Fatty acid metabolism</keyword>
<evidence type="ECO:0000256" key="13">
    <source>
        <dbReference type="ARBA" id="ARBA00035760"/>
    </source>
</evidence>
<dbReference type="SUPFAM" id="SSF52096">
    <property type="entry name" value="ClpP/crotonase"/>
    <property type="match status" value="1"/>
</dbReference>
<comment type="catalytic activity">
    <reaction evidence="18">
        <text>(3S)-hydroxyhexanoyl-CoA = (2E)-hexenoyl-CoA + H2O</text>
        <dbReference type="Rhea" id="RHEA:30547"/>
        <dbReference type="ChEBI" id="CHEBI:15377"/>
        <dbReference type="ChEBI" id="CHEBI:62075"/>
        <dbReference type="ChEBI" id="CHEBI:62077"/>
    </reaction>
    <physiologicalReaction direction="right-to-left" evidence="18">
        <dbReference type="Rhea" id="RHEA:30549"/>
    </physiologicalReaction>
</comment>
<evidence type="ECO:0000256" key="27">
    <source>
        <dbReference type="RuleBase" id="RU003707"/>
    </source>
</evidence>
<accession>A0A6B0RW34</accession>
<evidence type="ECO:0000256" key="16">
    <source>
        <dbReference type="ARBA" id="ARBA00036137"/>
    </source>
</evidence>
<gene>
    <name evidence="29" type="ORF">E5288_WYG001168</name>
</gene>
<keyword evidence="12" id="KW-0456">Lyase</keyword>
<name>A0A6B0RW34_9CETA</name>
<dbReference type="FunFam" id="3.90.226.10:FF:000213">
    <property type="entry name" value="Enoyl-CoA hydratase, mitochondrial"/>
    <property type="match status" value="1"/>
</dbReference>
<comment type="catalytic activity">
    <reaction evidence="15">
        <text>a (3E)-enoyl-CoA = a 4-saturated (2E)-enoyl-CoA</text>
        <dbReference type="Rhea" id="RHEA:45228"/>
        <dbReference type="ChEBI" id="CHEBI:58521"/>
        <dbReference type="ChEBI" id="CHEBI:85097"/>
        <dbReference type="EC" id="5.3.3.8"/>
    </reaction>
    <physiologicalReaction direction="left-to-right" evidence="15">
        <dbReference type="Rhea" id="RHEA:45229"/>
    </physiologicalReaction>
</comment>
<evidence type="ECO:0000256" key="12">
    <source>
        <dbReference type="ARBA" id="ARBA00023239"/>
    </source>
</evidence>
<feature type="region of interest" description="Disordered" evidence="28">
    <location>
        <begin position="533"/>
        <end position="600"/>
    </location>
</feature>
<evidence type="ECO:0000256" key="26">
    <source>
        <dbReference type="ARBA" id="ARBA00052675"/>
    </source>
</evidence>
<evidence type="ECO:0000256" key="24">
    <source>
        <dbReference type="ARBA" id="ARBA00042381"/>
    </source>
</evidence>
<evidence type="ECO:0000256" key="3">
    <source>
        <dbReference type="ARBA" id="ARBA00005254"/>
    </source>
</evidence>
<evidence type="ECO:0000256" key="19">
    <source>
        <dbReference type="ARBA" id="ARBA00036643"/>
    </source>
</evidence>
<protein>
    <recommendedName>
        <fullName evidence="22">Enoyl-CoA hydratase, mitochondrial</fullName>
        <ecNumber evidence="5">4.2.1.17</ecNumber>
        <ecNumber evidence="4">5.3.3.8</ecNumber>
    </recommendedName>
    <alternativeName>
        <fullName evidence="24">Enoyl-CoA hydratase 1</fullName>
    </alternativeName>
    <alternativeName>
        <fullName evidence="23">Short-chain enoyl-CoA hydratase</fullName>
    </alternativeName>
</protein>
<dbReference type="PANTHER" id="PTHR11941:SF54">
    <property type="entry name" value="ENOYL-COA HYDRATASE, MITOCHONDRIAL"/>
    <property type="match status" value="1"/>
</dbReference>
<comment type="catalytic activity">
    <reaction evidence="13">
        <text>(3S)-hydroxydecanoyl-CoA = (2E)-decenoyl-CoA + H2O</text>
        <dbReference type="Rhea" id="RHEA:31191"/>
        <dbReference type="ChEBI" id="CHEBI:15377"/>
        <dbReference type="ChEBI" id="CHEBI:61406"/>
        <dbReference type="ChEBI" id="CHEBI:62616"/>
    </reaction>
    <physiologicalReaction direction="right-to-left" evidence="13">
        <dbReference type="Rhea" id="RHEA:31193"/>
    </physiologicalReaction>
</comment>
<comment type="subunit">
    <text evidence="21">Homohexamer; dimer of trimers.</text>
</comment>
<dbReference type="GO" id="GO:0004165">
    <property type="term" value="F:delta(3)-delta(2)-enoyl-CoA isomerase activity"/>
    <property type="evidence" value="ECO:0007669"/>
    <property type="project" value="UniProtKB-EC"/>
</dbReference>
<keyword evidence="10" id="KW-0496">Mitochondrion</keyword>
<organism evidence="29 30">
    <name type="scientific">Bos mutus</name>
    <name type="common">wild yak</name>
    <dbReference type="NCBI Taxonomy" id="72004"/>
    <lineage>
        <taxon>Eukaryota</taxon>
        <taxon>Metazoa</taxon>
        <taxon>Chordata</taxon>
        <taxon>Craniata</taxon>
        <taxon>Vertebrata</taxon>
        <taxon>Euteleostomi</taxon>
        <taxon>Mammalia</taxon>
        <taxon>Eutheria</taxon>
        <taxon>Laurasiatheria</taxon>
        <taxon>Artiodactyla</taxon>
        <taxon>Ruminantia</taxon>
        <taxon>Pecora</taxon>
        <taxon>Bovidae</taxon>
        <taxon>Bovinae</taxon>
        <taxon>Bos</taxon>
    </lineage>
</organism>
<dbReference type="InterPro" id="IPR029045">
    <property type="entry name" value="ClpP/crotonase-like_dom_sf"/>
</dbReference>
<evidence type="ECO:0000313" key="29">
    <source>
        <dbReference type="EMBL" id="MXQ94339.1"/>
    </source>
</evidence>
<dbReference type="InterPro" id="IPR014748">
    <property type="entry name" value="Enoyl-CoA_hydra_C"/>
</dbReference>
<evidence type="ECO:0000256" key="4">
    <source>
        <dbReference type="ARBA" id="ARBA00012064"/>
    </source>
</evidence>
<dbReference type="CDD" id="cd06558">
    <property type="entry name" value="crotonase-like"/>
    <property type="match status" value="1"/>
</dbReference>
<dbReference type="AlphaFoldDB" id="A0A6B0RW34"/>
<evidence type="ECO:0000256" key="17">
    <source>
        <dbReference type="ARBA" id="ARBA00036353"/>
    </source>
</evidence>
<evidence type="ECO:0000256" key="28">
    <source>
        <dbReference type="SAM" id="MobiDB-lite"/>
    </source>
</evidence>
<comment type="catalytic activity">
    <reaction evidence="25">
        <text>2-methylpropenoyl-CoA + H2O = (S)-3-hydroxyisobutanoyl-CoA</text>
        <dbReference type="Rhea" id="RHEA:31175"/>
        <dbReference type="ChEBI" id="CHEBI:15377"/>
        <dbReference type="ChEBI" id="CHEBI:62500"/>
        <dbReference type="ChEBI" id="CHEBI:62611"/>
    </reaction>
    <physiologicalReaction direction="left-to-right" evidence="25">
        <dbReference type="Rhea" id="RHEA:31176"/>
    </physiologicalReaction>
</comment>
<evidence type="ECO:0000256" key="9">
    <source>
        <dbReference type="ARBA" id="ARBA00023098"/>
    </source>
</evidence>
<dbReference type="GO" id="GO:0004300">
    <property type="term" value="F:enoyl-CoA hydratase activity"/>
    <property type="evidence" value="ECO:0007669"/>
    <property type="project" value="UniProtKB-EC"/>
</dbReference>
<evidence type="ECO:0000256" key="8">
    <source>
        <dbReference type="ARBA" id="ARBA00022990"/>
    </source>
</evidence>
<dbReference type="PROSITE" id="PS00166">
    <property type="entry name" value="ENOYL_COA_HYDRATASE"/>
    <property type="match status" value="1"/>
</dbReference>
<dbReference type="GO" id="GO:0006635">
    <property type="term" value="P:fatty acid beta-oxidation"/>
    <property type="evidence" value="ECO:0007669"/>
    <property type="project" value="UniProtKB-ARBA"/>
</dbReference>